<feature type="signal peptide" evidence="5">
    <location>
        <begin position="1"/>
        <end position="26"/>
    </location>
</feature>
<dbReference type="RefSeq" id="XP_019620328.1">
    <property type="nucleotide sequence ID" value="XM_019764769.1"/>
</dbReference>
<dbReference type="PRINTS" id="PR00765">
    <property type="entry name" value="CRBOXYPTASEA"/>
</dbReference>
<organism evidence="7 8">
    <name type="scientific">Branchiostoma belcheri</name>
    <name type="common">Amphioxus</name>
    <dbReference type="NCBI Taxonomy" id="7741"/>
    <lineage>
        <taxon>Eukaryota</taxon>
        <taxon>Metazoa</taxon>
        <taxon>Chordata</taxon>
        <taxon>Cephalochordata</taxon>
        <taxon>Leptocardii</taxon>
        <taxon>Amphioxiformes</taxon>
        <taxon>Branchiostomatidae</taxon>
        <taxon>Branchiostoma</taxon>
    </lineage>
</organism>
<feature type="chain" id="PRO_5028085143" evidence="5">
    <location>
        <begin position="27"/>
        <end position="662"/>
    </location>
</feature>
<dbReference type="AlphaFoldDB" id="A0A6P4Y7D2"/>
<comment type="similarity">
    <text evidence="1 3">Belongs to the peptidase M14 family.</text>
</comment>
<keyword evidence="5" id="KW-0732">Signal</keyword>
<dbReference type="Gene3D" id="3.40.630.10">
    <property type="entry name" value="Zn peptidases"/>
    <property type="match status" value="1"/>
</dbReference>
<accession>A0A6P4Y7D2</accession>
<gene>
    <name evidence="8" type="primary">LOC109466903</name>
</gene>
<sequence>MSVTFRSWFPLLVCCCLDSASVVVSGDISDGKDTGGTKSTKVKGVEFKHHRYAALQRTLRETAAMCPNITRLYDIGYSVRGRALTVMEITDNPGVHEPGEPEFRYVANIHGNEPRGRELMLHLTRYLCERYLAGDKRITTLIDNTRIHILTALNPDGYEVAAGPGSPEHENSVWSGRLNAMGIDLNRNFPDLNSQAYYNEKFGGDNHNFPIPAHFWYFNQVAPETKAMIKWSQDLPIVLSGHFHDGELLVNYPYQVTRQGYDLWGFLSAESRTPDDGMFRHLAQTYAVSHRTMTNPYTKPCRYQNFASQGGIANGASWFSVSGGLSDFLYLHTNSLDLAMELGCSKFPAEKDLEKEWHNNKESLLRFMEQIHIGIKGFVRDENCKPIEGAVIHVEGIDHDVTTARDGDYWKLVLPGYYTVTASAGSFTTTRECFLHYRNEAVRCDFILGTNTSVRCPDHTAEGGGRTRTGEETKTSSTVSPTPPTSVAKTTVAMTTTVLTEGYDVITPSQENKNKAEKSGRIKDIITPATPTNAPIKRFLRGFVYDVTCKPVEGAIVHVVGITLSVFTATDGYYWRLLTPGRYTVLAMGREFSTSRECAVDDRGTRCDFVLSPDPSIRCQRTPTDPPMETTTPYNGGTRTHYNAECCCSTTNNNALDNHLRI</sequence>
<feature type="domain" description="Peptidase M14" evidence="6">
    <location>
        <begin position="48"/>
        <end position="371"/>
    </location>
</feature>
<evidence type="ECO:0000256" key="5">
    <source>
        <dbReference type="SAM" id="SignalP"/>
    </source>
</evidence>
<dbReference type="CDD" id="cd03858">
    <property type="entry name" value="M14_CP_N-E_like"/>
    <property type="match status" value="1"/>
</dbReference>
<evidence type="ECO:0000256" key="2">
    <source>
        <dbReference type="ARBA" id="ARBA00023180"/>
    </source>
</evidence>
<dbReference type="PROSITE" id="PS52035">
    <property type="entry name" value="PEPTIDASE_M14"/>
    <property type="match status" value="1"/>
</dbReference>
<dbReference type="CDD" id="cd11308">
    <property type="entry name" value="Peptidase_M14NE-CP-C_like"/>
    <property type="match status" value="2"/>
</dbReference>
<dbReference type="PANTHER" id="PTHR11532">
    <property type="entry name" value="PROTEASE M14 CARBOXYPEPTIDASE"/>
    <property type="match status" value="1"/>
</dbReference>
<proteinExistence type="inferred from homology"/>
<keyword evidence="7" id="KW-1185">Reference proteome</keyword>
<dbReference type="FunFam" id="2.60.40.1120:FF:000004">
    <property type="entry name" value="Carboxypeptidase E"/>
    <property type="match status" value="1"/>
</dbReference>
<dbReference type="GO" id="GO:0016485">
    <property type="term" value="P:protein processing"/>
    <property type="evidence" value="ECO:0007669"/>
    <property type="project" value="TreeGrafter"/>
</dbReference>
<dbReference type="SMART" id="SM00631">
    <property type="entry name" value="Zn_pept"/>
    <property type="match status" value="1"/>
</dbReference>
<dbReference type="InterPro" id="IPR050753">
    <property type="entry name" value="Peptidase_M14_domain"/>
</dbReference>
<dbReference type="Proteomes" id="UP000515135">
    <property type="component" value="Unplaced"/>
</dbReference>
<feature type="active site" description="Proton donor/acceptor" evidence="3">
    <location>
        <position position="341"/>
    </location>
</feature>
<dbReference type="OrthoDB" id="10145086at2759"/>
<evidence type="ECO:0000259" key="6">
    <source>
        <dbReference type="PROSITE" id="PS52035"/>
    </source>
</evidence>
<protein>
    <submittedName>
        <fullName evidence="8">Carboxypeptidase E-like</fullName>
    </submittedName>
</protein>
<evidence type="ECO:0000256" key="4">
    <source>
        <dbReference type="SAM" id="MobiDB-lite"/>
    </source>
</evidence>
<dbReference type="InterPro" id="IPR008969">
    <property type="entry name" value="CarboxyPept-like_regulatory"/>
</dbReference>
<feature type="compositionally biased region" description="Low complexity" evidence="4">
    <location>
        <begin position="475"/>
        <end position="487"/>
    </location>
</feature>
<dbReference type="InterPro" id="IPR000834">
    <property type="entry name" value="Peptidase_M14"/>
</dbReference>
<dbReference type="GO" id="GO:0004181">
    <property type="term" value="F:metallocarboxypeptidase activity"/>
    <property type="evidence" value="ECO:0007669"/>
    <property type="project" value="InterPro"/>
</dbReference>
<dbReference type="Pfam" id="PF00246">
    <property type="entry name" value="Peptidase_M14"/>
    <property type="match status" value="1"/>
</dbReference>
<name>A0A6P4Y7D2_BRABE</name>
<evidence type="ECO:0000256" key="1">
    <source>
        <dbReference type="ARBA" id="ARBA00005988"/>
    </source>
</evidence>
<evidence type="ECO:0000313" key="8">
    <source>
        <dbReference type="RefSeq" id="XP_019620328.1"/>
    </source>
</evidence>
<evidence type="ECO:0000313" key="7">
    <source>
        <dbReference type="Proteomes" id="UP000515135"/>
    </source>
</evidence>
<dbReference type="KEGG" id="bbel:109466903"/>
<dbReference type="PANTHER" id="PTHR11532:SF94">
    <property type="entry name" value="CARBOXYPEPTIDASE D-LIKE"/>
    <property type="match status" value="1"/>
</dbReference>
<dbReference type="Pfam" id="PF13620">
    <property type="entry name" value="CarboxypepD_reg"/>
    <property type="match status" value="2"/>
</dbReference>
<evidence type="ECO:0000256" key="3">
    <source>
        <dbReference type="PROSITE-ProRule" id="PRU01379"/>
    </source>
</evidence>
<dbReference type="FunFam" id="3.40.630.10:FF:000300">
    <property type="entry name" value="Uncharacterized protein"/>
    <property type="match status" value="1"/>
</dbReference>
<reference evidence="8" key="1">
    <citation type="submission" date="2025-08" db="UniProtKB">
        <authorList>
            <consortium name="RefSeq"/>
        </authorList>
    </citation>
    <scope>IDENTIFICATION</scope>
    <source>
        <tissue evidence="8">Gonad</tissue>
    </source>
</reference>
<dbReference type="GO" id="GO:0006518">
    <property type="term" value="P:peptide metabolic process"/>
    <property type="evidence" value="ECO:0007669"/>
    <property type="project" value="TreeGrafter"/>
</dbReference>
<dbReference type="GO" id="GO:0005615">
    <property type="term" value="C:extracellular space"/>
    <property type="evidence" value="ECO:0007669"/>
    <property type="project" value="TreeGrafter"/>
</dbReference>
<dbReference type="SUPFAM" id="SSF53187">
    <property type="entry name" value="Zn-dependent exopeptidases"/>
    <property type="match status" value="1"/>
</dbReference>
<keyword evidence="2" id="KW-0325">Glycoprotein</keyword>
<dbReference type="GeneID" id="109466903"/>
<dbReference type="SUPFAM" id="SSF49464">
    <property type="entry name" value="Carboxypeptidase regulatory domain-like"/>
    <property type="match status" value="2"/>
</dbReference>
<feature type="region of interest" description="Disordered" evidence="4">
    <location>
        <begin position="458"/>
        <end position="487"/>
    </location>
</feature>
<dbReference type="GO" id="GO:0008270">
    <property type="term" value="F:zinc ion binding"/>
    <property type="evidence" value="ECO:0007669"/>
    <property type="project" value="InterPro"/>
</dbReference>
<dbReference type="Gene3D" id="2.60.40.1120">
    <property type="entry name" value="Carboxypeptidase-like, regulatory domain"/>
    <property type="match status" value="2"/>
</dbReference>